<evidence type="ECO:0000313" key="2">
    <source>
        <dbReference type="Proteomes" id="UP000075424"/>
    </source>
</evidence>
<dbReference type="PATRIC" id="fig|1422.18.peg.1816"/>
<proteinExistence type="predicted"/>
<protein>
    <submittedName>
        <fullName evidence="1">Uncharacterized protein</fullName>
    </submittedName>
</protein>
<reference evidence="1 2" key="1">
    <citation type="submission" date="2016-01" db="EMBL/GenBank/DDBJ databases">
        <title>Draft Genome Sequences of Seven Thermophilic Sporeformers Isolated from Foods.</title>
        <authorList>
            <person name="Berendsen E.M."/>
            <person name="Wells-Bennik M.H."/>
            <person name="Krawcyk A.O."/>
            <person name="De Jong A."/>
            <person name="Holsappel S."/>
            <person name="Eijlander R.T."/>
            <person name="Kuipers O.P."/>
        </authorList>
    </citation>
    <scope>NUCLEOTIDE SEQUENCE [LARGE SCALE GENOMIC DNA]</scope>
    <source>
        <strain evidence="1 2">B4109</strain>
    </source>
</reference>
<evidence type="ECO:0000313" key="1">
    <source>
        <dbReference type="EMBL" id="KYD21038.1"/>
    </source>
</evidence>
<name>A0A150M952_GEOSE</name>
<sequence>MQNITLLNPVDYVQRQVLKSVEEEISLAVEVYLAQQCSCIYYADLMNNIPKGFASKDSLIAWLNDKPSKNGVREGIITRYKKERPDHFENGMWKPVNFPAFIKFAYEKLTDKHFVKSRSLAEMYKLSFNDRDWLAKAAAVMGIKLLEELYEQKRLRSVIAQTILKINFLTRRLIERNASVYGRNLKNFGITDIDNAEIRKNITEYYREIAALATQEHSQHHELALLRKYKPDIEKALALIPSHIQIAMIEGEVTS</sequence>
<dbReference type="Proteomes" id="UP000075424">
    <property type="component" value="Unassembled WGS sequence"/>
</dbReference>
<comment type="caution">
    <text evidence="1">The sequence shown here is derived from an EMBL/GenBank/DDBJ whole genome shotgun (WGS) entry which is preliminary data.</text>
</comment>
<dbReference type="AlphaFoldDB" id="A0A150M952"/>
<dbReference type="RefSeq" id="WP_061567660.1">
    <property type="nucleotide sequence ID" value="NZ_LQYV01000138.1"/>
</dbReference>
<accession>A0A150M952</accession>
<dbReference type="EMBL" id="LQYV01000138">
    <property type="protein sequence ID" value="KYD21038.1"/>
    <property type="molecule type" value="Genomic_DNA"/>
</dbReference>
<organism evidence="1 2">
    <name type="scientific">Geobacillus stearothermophilus</name>
    <name type="common">Bacillus stearothermophilus</name>
    <dbReference type="NCBI Taxonomy" id="1422"/>
    <lineage>
        <taxon>Bacteria</taxon>
        <taxon>Bacillati</taxon>
        <taxon>Bacillota</taxon>
        <taxon>Bacilli</taxon>
        <taxon>Bacillales</taxon>
        <taxon>Anoxybacillaceae</taxon>
        <taxon>Geobacillus</taxon>
    </lineage>
</organism>
<gene>
    <name evidence="1" type="ORF">B4109_3243</name>
</gene>